<name>A0AAV4AVM0_9GAST</name>
<dbReference type="EMBL" id="BLXT01004211">
    <property type="protein sequence ID" value="GFO10878.1"/>
    <property type="molecule type" value="Genomic_DNA"/>
</dbReference>
<comment type="caution">
    <text evidence="2">The sequence shown here is derived from an EMBL/GenBank/DDBJ whole genome shotgun (WGS) entry which is preliminary data.</text>
</comment>
<accession>A0AAV4AVM0</accession>
<dbReference type="Proteomes" id="UP000735302">
    <property type="component" value="Unassembled WGS sequence"/>
</dbReference>
<gene>
    <name evidence="2" type="ORF">PoB_003738300</name>
</gene>
<feature type="region of interest" description="Disordered" evidence="1">
    <location>
        <begin position="1"/>
        <end position="69"/>
    </location>
</feature>
<evidence type="ECO:0000313" key="3">
    <source>
        <dbReference type="Proteomes" id="UP000735302"/>
    </source>
</evidence>
<evidence type="ECO:0000256" key="1">
    <source>
        <dbReference type="SAM" id="MobiDB-lite"/>
    </source>
</evidence>
<evidence type="ECO:0000313" key="2">
    <source>
        <dbReference type="EMBL" id="GFO10878.1"/>
    </source>
</evidence>
<dbReference type="AlphaFoldDB" id="A0AAV4AVM0"/>
<protein>
    <submittedName>
        <fullName evidence="2">Uncharacterized protein</fullName>
    </submittedName>
</protein>
<reference evidence="2 3" key="1">
    <citation type="journal article" date="2021" name="Elife">
        <title>Chloroplast acquisition without the gene transfer in kleptoplastic sea slugs, Plakobranchus ocellatus.</title>
        <authorList>
            <person name="Maeda T."/>
            <person name="Takahashi S."/>
            <person name="Yoshida T."/>
            <person name="Shimamura S."/>
            <person name="Takaki Y."/>
            <person name="Nagai Y."/>
            <person name="Toyoda A."/>
            <person name="Suzuki Y."/>
            <person name="Arimoto A."/>
            <person name="Ishii H."/>
            <person name="Satoh N."/>
            <person name="Nishiyama T."/>
            <person name="Hasebe M."/>
            <person name="Maruyama T."/>
            <person name="Minagawa J."/>
            <person name="Obokata J."/>
            <person name="Shigenobu S."/>
        </authorList>
    </citation>
    <scope>NUCLEOTIDE SEQUENCE [LARGE SCALE GENOMIC DNA]</scope>
</reference>
<proteinExistence type="predicted"/>
<sequence>MISGQRASGGARTRNIRIPADLRSQQDDIRPARQWQGSNPQHKDPCKSQGGLTSHCVTNVPDRSKKRAR</sequence>
<keyword evidence="3" id="KW-1185">Reference proteome</keyword>
<organism evidence="2 3">
    <name type="scientific">Plakobranchus ocellatus</name>
    <dbReference type="NCBI Taxonomy" id="259542"/>
    <lineage>
        <taxon>Eukaryota</taxon>
        <taxon>Metazoa</taxon>
        <taxon>Spiralia</taxon>
        <taxon>Lophotrochozoa</taxon>
        <taxon>Mollusca</taxon>
        <taxon>Gastropoda</taxon>
        <taxon>Heterobranchia</taxon>
        <taxon>Euthyneura</taxon>
        <taxon>Panpulmonata</taxon>
        <taxon>Sacoglossa</taxon>
        <taxon>Placobranchoidea</taxon>
        <taxon>Plakobranchidae</taxon>
        <taxon>Plakobranchus</taxon>
    </lineage>
</organism>